<dbReference type="SUPFAM" id="SSF46689">
    <property type="entry name" value="Homeodomain-like"/>
    <property type="match status" value="1"/>
</dbReference>
<evidence type="ECO:0000259" key="4">
    <source>
        <dbReference type="Pfam" id="PF00440"/>
    </source>
</evidence>
<dbReference type="EMBL" id="CP043494">
    <property type="protein sequence ID" value="WNG43280.1"/>
    <property type="molecule type" value="Genomic_DNA"/>
</dbReference>
<keyword evidence="7" id="KW-1185">Reference proteome</keyword>
<dbReference type="InterPro" id="IPR001647">
    <property type="entry name" value="HTH_TetR"/>
</dbReference>
<dbReference type="Pfam" id="PF16925">
    <property type="entry name" value="TetR_C_13"/>
    <property type="match status" value="1"/>
</dbReference>
<evidence type="ECO:0000313" key="6">
    <source>
        <dbReference type="EMBL" id="WNG43280.1"/>
    </source>
</evidence>
<dbReference type="SUPFAM" id="SSF48498">
    <property type="entry name" value="Tetracyclin repressor-like, C-terminal domain"/>
    <property type="match status" value="1"/>
</dbReference>
<evidence type="ECO:0000313" key="7">
    <source>
        <dbReference type="Proteomes" id="UP001611383"/>
    </source>
</evidence>
<keyword evidence="1" id="KW-0805">Transcription regulation</keyword>
<reference evidence="6 7" key="1">
    <citation type="submission" date="2019-08" db="EMBL/GenBank/DDBJ databases">
        <title>Archangium and Cystobacter genomes.</title>
        <authorList>
            <person name="Chen I.-C.K."/>
            <person name="Wielgoss S."/>
        </authorList>
    </citation>
    <scope>NUCLEOTIDE SEQUENCE [LARGE SCALE GENOMIC DNA]</scope>
    <source>
        <strain evidence="6 7">Cbm 6</strain>
    </source>
</reference>
<dbReference type="Pfam" id="PF00440">
    <property type="entry name" value="TetR_N"/>
    <property type="match status" value="1"/>
</dbReference>
<evidence type="ECO:0000256" key="1">
    <source>
        <dbReference type="ARBA" id="ARBA00023015"/>
    </source>
</evidence>
<feature type="domain" description="HTH tetR-type" evidence="4">
    <location>
        <begin position="15"/>
        <end position="60"/>
    </location>
</feature>
<keyword evidence="2" id="KW-0238">DNA-binding</keyword>
<dbReference type="InterPro" id="IPR011075">
    <property type="entry name" value="TetR_C"/>
</dbReference>
<evidence type="ECO:0000256" key="2">
    <source>
        <dbReference type="ARBA" id="ARBA00023125"/>
    </source>
</evidence>
<organism evidence="6 7">
    <name type="scientific">Archangium minus</name>
    <dbReference type="NCBI Taxonomy" id="83450"/>
    <lineage>
        <taxon>Bacteria</taxon>
        <taxon>Pseudomonadati</taxon>
        <taxon>Myxococcota</taxon>
        <taxon>Myxococcia</taxon>
        <taxon>Myxococcales</taxon>
        <taxon>Cystobacterineae</taxon>
        <taxon>Archangiaceae</taxon>
        <taxon>Archangium</taxon>
    </lineage>
</organism>
<dbReference type="RefSeq" id="WP_395813961.1">
    <property type="nucleotide sequence ID" value="NZ_CP043494.1"/>
</dbReference>
<name>A0ABY9WI63_9BACT</name>
<evidence type="ECO:0000259" key="5">
    <source>
        <dbReference type="Pfam" id="PF16925"/>
    </source>
</evidence>
<dbReference type="Gene3D" id="1.10.357.10">
    <property type="entry name" value="Tetracycline Repressor, domain 2"/>
    <property type="match status" value="1"/>
</dbReference>
<dbReference type="Proteomes" id="UP001611383">
    <property type="component" value="Chromosome"/>
</dbReference>
<accession>A0ABY9WI63</accession>
<evidence type="ECO:0000256" key="3">
    <source>
        <dbReference type="ARBA" id="ARBA00023163"/>
    </source>
</evidence>
<dbReference type="InterPro" id="IPR036271">
    <property type="entry name" value="Tet_transcr_reg_TetR-rel_C_sf"/>
</dbReference>
<protein>
    <submittedName>
        <fullName evidence="6">TetR/AcrR family transcriptional regulator</fullName>
    </submittedName>
</protein>
<keyword evidence="3" id="KW-0804">Transcription</keyword>
<dbReference type="InterPro" id="IPR009057">
    <property type="entry name" value="Homeodomain-like_sf"/>
</dbReference>
<gene>
    <name evidence="6" type="ORF">F0U60_03610</name>
</gene>
<sequence length="210" mass="23104">MSTAPLPHDSKTKFLDAALQVIRTKGYTATRVEDVCAVAGLTKGSFFHHFKSKEELALAAADHFAAMADQVFASGPYQRSEDPLERLLGYVDFRIALLRGALPDFTCLLGMMVQEAYDTHPAIRATCDKHLSAHATMLARDIAEAKARYAPDAPWTPESLGVFMQTVIQGAFILAKAKQGPEVAAESLRHLRRYLQTQFTTQSTPHREGA</sequence>
<proteinExistence type="predicted"/>
<dbReference type="PANTHER" id="PTHR47506:SF1">
    <property type="entry name" value="HTH-TYPE TRANSCRIPTIONAL REGULATOR YJDC"/>
    <property type="match status" value="1"/>
</dbReference>
<dbReference type="PRINTS" id="PR00455">
    <property type="entry name" value="HTHTETR"/>
</dbReference>
<dbReference type="PANTHER" id="PTHR47506">
    <property type="entry name" value="TRANSCRIPTIONAL REGULATORY PROTEIN"/>
    <property type="match status" value="1"/>
</dbReference>
<feature type="domain" description="Tetracyclin repressor-like C-terminal" evidence="5">
    <location>
        <begin position="83"/>
        <end position="191"/>
    </location>
</feature>